<gene>
    <name evidence="2" type="ORF">DFR68_101136</name>
</gene>
<dbReference type="Gene3D" id="2.60.120.10">
    <property type="entry name" value="Jelly Rolls"/>
    <property type="match status" value="1"/>
</dbReference>
<dbReference type="STRING" id="1210089.GCA_001613165_02151"/>
<evidence type="ECO:0000313" key="2">
    <source>
        <dbReference type="EMBL" id="RDI55303.1"/>
    </source>
</evidence>
<sequence length="115" mass="12298">MTSTLIATDTSAWQPRDGAAPNAQRLLRGDGLTLVRISFREGQVLEEHRAPGPILIHCLSGTIDLDVTTRAGNESHRLDAGTVIHIAGGDPHRLAARHDAVVHVVLQRNVSEATG</sequence>
<keyword evidence="3" id="KW-1185">Reference proteome</keyword>
<dbReference type="RefSeq" id="WP_068017347.1">
    <property type="nucleotide sequence ID" value="NZ_QQAZ01000001.1"/>
</dbReference>
<protein>
    <submittedName>
        <fullName evidence="2">Quercetin dioxygenase-like cupin family protein</fullName>
    </submittedName>
</protein>
<reference evidence="2 3" key="1">
    <citation type="submission" date="2018-07" db="EMBL/GenBank/DDBJ databases">
        <title>Genomic Encyclopedia of Type Strains, Phase IV (KMG-IV): sequencing the most valuable type-strain genomes for metagenomic binning, comparative biology and taxonomic classification.</title>
        <authorList>
            <person name="Goeker M."/>
        </authorList>
    </citation>
    <scope>NUCLEOTIDE SEQUENCE [LARGE SCALE GENOMIC DNA]</scope>
    <source>
        <strain evidence="2 3">DSM 44952</strain>
    </source>
</reference>
<dbReference type="AlphaFoldDB" id="A0A370HDI4"/>
<dbReference type="Proteomes" id="UP000255355">
    <property type="component" value="Unassembled WGS sequence"/>
</dbReference>
<comment type="caution">
    <text evidence="2">The sequence shown here is derived from an EMBL/GenBank/DDBJ whole genome shotgun (WGS) entry which is preliminary data.</text>
</comment>
<evidence type="ECO:0000259" key="1">
    <source>
        <dbReference type="Pfam" id="PF07883"/>
    </source>
</evidence>
<dbReference type="InterPro" id="IPR013096">
    <property type="entry name" value="Cupin_2"/>
</dbReference>
<organism evidence="2 3">
    <name type="scientific">Nocardia mexicana</name>
    <dbReference type="NCBI Taxonomy" id="279262"/>
    <lineage>
        <taxon>Bacteria</taxon>
        <taxon>Bacillati</taxon>
        <taxon>Actinomycetota</taxon>
        <taxon>Actinomycetes</taxon>
        <taxon>Mycobacteriales</taxon>
        <taxon>Nocardiaceae</taxon>
        <taxon>Nocardia</taxon>
    </lineage>
</organism>
<accession>A0A370HDI4</accession>
<dbReference type="SUPFAM" id="SSF51182">
    <property type="entry name" value="RmlC-like cupins"/>
    <property type="match status" value="1"/>
</dbReference>
<proteinExistence type="predicted"/>
<keyword evidence="2" id="KW-0223">Dioxygenase</keyword>
<dbReference type="GO" id="GO:0051213">
    <property type="term" value="F:dioxygenase activity"/>
    <property type="evidence" value="ECO:0007669"/>
    <property type="project" value="UniProtKB-KW"/>
</dbReference>
<dbReference type="CDD" id="cd02230">
    <property type="entry name" value="cupin_HP0902-like"/>
    <property type="match status" value="1"/>
</dbReference>
<dbReference type="OrthoDB" id="1121052at2"/>
<dbReference type="InterPro" id="IPR011051">
    <property type="entry name" value="RmlC_Cupin_sf"/>
</dbReference>
<evidence type="ECO:0000313" key="3">
    <source>
        <dbReference type="Proteomes" id="UP000255355"/>
    </source>
</evidence>
<dbReference type="EMBL" id="QQAZ01000001">
    <property type="protein sequence ID" value="RDI55303.1"/>
    <property type="molecule type" value="Genomic_DNA"/>
</dbReference>
<name>A0A370HDI4_9NOCA</name>
<dbReference type="Pfam" id="PF07883">
    <property type="entry name" value="Cupin_2"/>
    <property type="match status" value="1"/>
</dbReference>
<keyword evidence="2" id="KW-0560">Oxidoreductase</keyword>
<dbReference type="InterPro" id="IPR014710">
    <property type="entry name" value="RmlC-like_jellyroll"/>
</dbReference>
<feature type="domain" description="Cupin type-2" evidence="1">
    <location>
        <begin position="38"/>
        <end position="105"/>
    </location>
</feature>